<keyword evidence="1" id="KW-0540">Nuclease</keyword>
<comment type="caution">
    <text evidence="1">The sequence shown here is derived from an EMBL/GenBank/DDBJ whole genome shotgun (WGS) entry which is preliminary data.</text>
</comment>
<gene>
    <name evidence="1" type="ORF">NSO95_04935</name>
</gene>
<keyword evidence="1" id="KW-0255">Endonuclease</keyword>
<dbReference type="EMBL" id="JANKHH010000003">
    <property type="protein sequence ID" value="MCR2833280.1"/>
    <property type="molecule type" value="Genomic_DNA"/>
</dbReference>
<accession>A0ABT1XRI4</accession>
<evidence type="ECO:0000313" key="2">
    <source>
        <dbReference type="Proteomes" id="UP001206067"/>
    </source>
</evidence>
<protein>
    <submittedName>
        <fullName evidence="1">HNH endonuclease</fullName>
    </submittedName>
</protein>
<dbReference type="GO" id="GO:0004519">
    <property type="term" value="F:endonuclease activity"/>
    <property type="evidence" value="ECO:0007669"/>
    <property type="project" value="UniProtKB-KW"/>
</dbReference>
<sequence length="95" mass="10846">MEETPTCWLCDRPFETQIEWHHPVPKAKKGKVKVPVHPMCHTAIHTHFTNSQLARIGEDRAALLANDALVKFVEWVKDKPPDFHAPTRTGGKGRR</sequence>
<dbReference type="Proteomes" id="UP001206067">
    <property type="component" value="Unassembled WGS sequence"/>
</dbReference>
<proteinExistence type="predicted"/>
<keyword evidence="1" id="KW-0378">Hydrolase</keyword>
<organism evidence="1 2">
    <name type="scientific">Parerythrobacter lacustris</name>
    <dbReference type="NCBI Taxonomy" id="2969984"/>
    <lineage>
        <taxon>Bacteria</taxon>
        <taxon>Pseudomonadati</taxon>
        <taxon>Pseudomonadota</taxon>
        <taxon>Alphaproteobacteria</taxon>
        <taxon>Sphingomonadales</taxon>
        <taxon>Erythrobacteraceae</taxon>
        <taxon>Parerythrobacter</taxon>
    </lineage>
</organism>
<reference evidence="1 2" key="1">
    <citation type="submission" date="2022-08" db="EMBL/GenBank/DDBJ databases">
        <title>Polyphasic taxonomy analysis of Qipengyuania sp.RS5-5.</title>
        <authorList>
            <person name="Xamxidin M."/>
            <person name="Wu M."/>
        </authorList>
    </citation>
    <scope>NUCLEOTIDE SEQUENCE [LARGE SCALE GENOMIC DNA]</scope>
    <source>
        <strain evidence="1 2">RS5-5</strain>
    </source>
</reference>
<evidence type="ECO:0000313" key="1">
    <source>
        <dbReference type="EMBL" id="MCR2833280.1"/>
    </source>
</evidence>
<name>A0ABT1XRI4_9SPHN</name>
<keyword evidence="2" id="KW-1185">Reference proteome</keyword>